<dbReference type="EMBL" id="ADWQ01000079">
    <property type="protein sequence ID" value="EFU32455.1"/>
    <property type="molecule type" value="Genomic_DNA"/>
</dbReference>
<evidence type="ECO:0000313" key="1">
    <source>
        <dbReference type="EMBL" id="EFU32455.1"/>
    </source>
</evidence>
<sequence length="39" mass="4453">MFRYTQPTTRPARGCADVLWLAYGVDGISEKPRQNGKIR</sequence>
<dbReference type="Proteomes" id="UP000005056">
    <property type="component" value="Unassembled WGS sequence"/>
</dbReference>
<evidence type="ECO:0000313" key="2">
    <source>
        <dbReference type="Proteomes" id="UP000005056"/>
    </source>
</evidence>
<gene>
    <name evidence="1" type="ORF">HMPREF9350_05712</name>
</gene>
<comment type="caution">
    <text evidence="1">The sequence shown here is derived from an EMBL/GenBank/DDBJ whole genome shotgun (WGS) entry which is preliminary data.</text>
</comment>
<reference evidence="1 2" key="1">
    <citation type="submission" date="2010-09" db="EMBL/GenBank/DDBJ databases">
        <authorList>
            <person name="Weinstock G."/>
            <person name="Sodergren E."/>
            <person name="Clifton S."/>
            <person name="Fulton L."/>
            <person name="Fulton B."/>
            <person name="Courtney L."/>
            <person name="Fronick C."/>
            <person name="Harrison M."/>
            <person name="Strong C."/>
            <person name="Farmer C."/>
            <person name="Delahaunty K."/>
            <person name="Markovic C."/>
            <person name="Hall O."/>
            <person name="Minx P."/>
            <person name="Tomlinson C."/>
            <person name="Mitreva M."/>
            <person name="Hou S."/>
            <person name="Chen J."/>
            <person name="Wollam A."/>
            <person name="Pepin K.H."/>
            <person name="Johnson M."/>
            <person name="Bhonagiri V."/>
            <person name="Zhang X."/>
            <person name="Suruliraj S."/>
            <person name="Warren W."/>
            <person name="Chinwalla A."/>
            <person name="Mardis E.R."/>
            <person name="Wilson R.K."/>
        </authorList>
    </citation>
    <scope>NUCLEOTIDE SEQUENCE [LARGE SCALE GENOMIC DNA]</scope>
    <source>
        <strain evidence="1 2">MS 85-1</strain>
    </source>
</reference>
<protein>
    <submittedName>
        <fullName evidence="1">Uncharacterized protein</fullName>
    </submittedName>
</protein>
<proteinExistence type="predicted"/>
<dbReference type="AlphaFoldDB" id="A0AAN3M4M2"/>
<name>A0AAN3M4M2_ECOLX</name>
<organism evidence="1 2">
    <name type="scientific">Escherichia coli MS 85-1</name>
    <dbReference type="NCBI Taxonomy" id="679202"/>
    <lineage>
        <taxon>Bacteria</taxon>
        <taxon>Pseudomonadati</taxon>
        <taxon>Pseudomonadota</taxon>
        <taxon>Gammaproteobacteria</taxon>
        <taxon>Enterobacterales</taxon>
        <taxon>Enterobacteriaceae</taxon>
        <taxon>Escherichia</taxon>
    </lineage>
</organism>
<accession>A0AAN3M4M2</accession>